<dbReference type="PANTHER" id="PTHR43792">
    <property type="entry name" value="GNAT FAMILY, PUTATIVE (AFU_ORTHOLOGUE AFUA_3G00765)-RELATED-RELATED"/>
    <property type="match status" value="1"/>
</dbReference>
<dbReference type="PANTHER" id="PTHR43792:SF1">
    <property type="entry name" value="N-ACETYLTRANSFERASE DOMAIN-CONTAINING PROTEIN"/>
    <property type="match status" value="1"/>
</dbReference>
<dbReference type="SUPFAM" id="SSF55729">
    <property type="entry name" value="Acyl-CoA N-acyltransferases (Nat)"/>
    <property type="match status" value="1"/>
</dbReference>
<sequence>MSGPVPVHTRRLRLEAVDPTRTDDLWQLHQDPGIAAWYGGTWTRDHAAARAATMAESWSADGIGKWIAYDKVTGELVGRGGASRTTIAGTEYVEIGWAVREAFWGRGYATEIGRATLSFVDEVLGVDEVAAYTEIHNRRSRAVMERLGMSFVGEVRATGLVEGKDGVHEDAPFALYSIRGRSAAPS</sequence>
<feature type="domain" description="N-acetyltransferase" evidence="1">
    <location>
        <begin position="12"/>
        <end position="167"/>
    </location>
</feature>
<proteinExistence type="predicted"/>
<dbReference type="InterPro" id="IPR051531">
    <property type="entry name" value="N-acetyltransferase"/>
</dbReference>
<dbReference type="RefSeq" id="WP_169397213.1">
    <property type="nucleotide sequence ID" value="NZ_BAAAJH010000004.1"/>
</dbReference>
<evidence type="ECO:0000259" key="1">
    <source>
        <dbReference type="PROSITE" id="PS51186"/>
    </source>
</evidence>
<dbReference type="InterPro" id="IPR016181">
    <property type="entry name" value="Acyl_CoA_acyltransferase"/>
</dbReference>
<dbReference type="PROSITE" id="PS51186">
    <property type="entry name" value="GNAT"/>
    <property type="match status" value="1"/>
</dbReference>
<dbReference type="Proteomes" id="UP001296706">
    <property type="component" value="Unassembled WGS sequence"/>
</dbReference>
<dbReference type="EMBL" id="JAAXKY010000060">
    <property type="protein sequence ID" value="NMH79149.1"/>
    <property type="molecule type" value="Genomic_DNA"/>
</dbReference>
<protein>
    <submittedName>
        <fullName evidence="2">GNAT family N-acetyltransferase</fullName>
    </submittedName>
</protein>
<gene>
    <name evidence="2" type="ORF">HF577_18900</name>
</gene>
<keyword evidence="3" id="KW-1185">Reference proteome</keyword>
<evidence type="ECO:0000313" key="2">
    <source>
        <dbReference type="EMBL" id="NMH79149.1"/>
    </source>
</evidence>
<accession>A0ABX1RGV6</accession>
<comment type="caution">
    <text evidence="2">The sequence shown here is derived from an EMBL/GenBank/DDBJ whole genome shotgun (WGS) entry which is preliminary data.</text>
</comment>
<evidence type="ECO:0000313" key="3">
    <source>
        <dbReference type="Proteomes" id="UP001296706"/>
    </source>
</evidence>
<dbReference type="Gene3D" id="3.40.630.30">
    <property type="match status" value="1"/>
</dbReference>
<dbReference type="Pfam" id="PF13302">
    <property type="entry name" value="Acetyltransf_3"/>
    <property type="match status" value="1"/>
</dbReference>
<dbReference type="InterPro" id="IPR000182">
    <property type="entry name" value="GNAT_dom"/>
</dbReference>
<reference evidence="2 3" key="1">
    <citation type="submission" date="2020-04" db="EMBL/GenBank/DDBJ databases">
        <authorList>
            <person name="Klaysubun C."/>
            <person name="Duangmal K."/>
            <person name="Lipun K."/>
        </authorList>
    </citation>
    <scope>NUCLEOTIDE SEQUENCE [LARGE SCALE GENOMIC DNA]</scope>
    <source>
        <strain evidence="2 3">JCM 11839</strain>
    </source>
</reference>
<name>A0ABX1RGV6_9PSEU</name>
<organism evidence="2 3">
    <name type="scientific">Pseudonocardia xinjiangensis</name>
    <dbReference type="NCBI Taxonomy" id="75289"/>
    <lineage>
        <taxon>Bacteria</taxon>
        <taxon>Bacillati</taxon>
        <taxon>Actinomycetota</taxon>
        <taxon>Actinomycetes</taxon>
        <taxon>Pseudonocardiales</taxon>
        <taxon>Pseudonocardiaceae</taxon>
        <taxon>Pseudonocardia</taxon>
    </lineage>
</organism>